<gene>
    <name evidence="2" type="primary">pspB</name>
    <name evidence="2" type="ORF">HQ497_15915</name>
</gene>
<dbReference type="Proteomes" id="UP000754644">
    <property type="component" value="Unassembled WGS sequence"/>
</dbReference>
<evidence type="ECO:0000313" key="3">
    <source>
        <dbReference type="Proteomes" id="UP000754644"/>
    </source>
</evidence>
<dbReference type="NCBIfam" id="TIGR02976">
    <property type="entry name" value="phageshock_pspB"/>
    <property type="match status" value="1"/>
</dbReference>
<sequence length="79" mass="8889">MVVAFFVPVVVFMVVVAPIWIVFHYRSKARGVDGLSAGERGELEDMIDVANKMAARIETLEAILDVETPGWREKQRQSL</sequence>
<evidence type="ECO:0000313" key="2">
    <source>
        <dbReference type="EMBL" id="NQV66847.1"/>
    </source>
</evidence>
<dbReference type="GO" id="GO:0006355">
    <property type="term" value="P:regulation of DNA-templated transcription"/>
    <property type="evidence" value="ECO:0007669"/>
    <property type="project" value="InterPro"/>
</dbReference>
<feature type="transmembrane region" description="Helical" evidence="1">
    <location>
        <begin position="6"/>
        <end position="23"/>
    </location>
</feature>
<dbReference type="EMBL" id="JABMOJ010000592">
    <property type="protein sequence ID" value="NQV66847.1"/>
    <property type="molecule type" value="Genomic_DNA"/>
</dbReference>
<comment type="caution">
    <text evidence="2">The sequence shown here is derived from an EMBL/GenBank/DDBJ whole genome shotgun (WGS) entry which is preliminary data.</text>
</comment>
<dbReference type="AlphaFoldDB" id="A0A972W1Y0"/>
<reference evidence="2" key="1">
    <citation type="submission" date="2020-05" db="EMBL/GenBank/DDBJ databases">
        <title>Sulfur intermediates as new biogeochemical hubs in an aquatic model microbial ecosystem.</title>
        <authorList>
            <person name="Vigneron A."/>
        </authorList>
    </citation>
    <scope>NUCLEOTIDE SEQUENCE</scope>
    <source>
        <strain evidence="2">Bin.250</strain>
    </source>
</reference>
<keyword evidence="1" id="KW-0472">Membrane</keyword>
<evidence type="ECO:0000256" key="1">
    <source>
        <dbReference type="SAM" id="Phobius"/>
    </source>
</evidence>
<keyword evidence="1" id="KW-0812">Transmembrane</keyword>
<protein>
    <submittedName>
        <fullName evidence="2">Envelope stress response membrane protein PspB</fullName>
    </submittedName>
</protein>
<name>A0A972W1Y0_9GAMM</name>
<dbReference type="NCBIfam" id="NF006993">
    <property type="entry name" value="PRK09458.1"/>
    <property type="match status" value="1"/>
</dbReference>
<keyword evidence="1" id="KW-1133">Transmembrane helix</keyword>
<proteinExistence type="predicted"/>
<accession>A0A972W1Y0</accession>
<dbReference type="GO" id="GO:0009271">
    <property type="term" value="P:phage shock"/>
    <property type="evidence" value="ECO:0007669"/>
    <property type="project" value="InterPro"/>
</dbReference>
<dbReference type="Pfam" id="PF06667">
    <property type="entry name" value="PspB"/>
    <property type="match status" value="1"/>
</dbReference>
<organism evidence="2 3">
    <name type="scientific">SAR86 cluster bacterium</name>
    <dbReference type="NCBI Taxonomy" id="2030880"/>
    <lineage>
        <taxon>Bacteria</taxon>
        <taxon>Pseudomonadati</taxon>
        <taxon>Pseudomonadota</taxon>
        <taxon>Gammaproteobacteria</taxon>
        <taxon>SAR86 cluster</taxon>
    </lineage>
</organism>
<dbReference type="InterPro" id="IPR009554">
    <property type="entry name" value="Phageshock_PspB"/>
</dbReference>